<keyword evidence="1" id="KW-1133">Transmembrane helix</keyword>
<sequence length="145" mass="16259">MILSMKTVTSYLLLICLLPVLSWAEQKVSFHQISKTINNEKIEISGYIYQSENGEAYLAPQPDLKSCCIGSRQRSGEQIVLKDLESIPATKQPVTMRGTLRIDPETGQMFLTEGEAVPKENRLHLLFAAAAVGTAIFFFLLRKRI</sequence>
<protein>
    <submittedName>
        <fullName evidence="2">Uncharacterized protein</fullName>
    </submittedName>
</protein>
<reference evidence="2 3" key="1">
    <citation type="journal article" date="2010" name="PLoS ONE">
        <title>The Waddlia genome: a window into chlamydial biology.</title>
        <authorList>
            <person name="Bertelli C."/>
            <person name="Collyn F."/>
            <person name="Croxatto A."/>
            <person name="Ruckert C."/>
            <person name="Polkinghorne A."/>
            <person name="Kebbi-Beghdadi C."/>
            <person name="Goesmann A."/>
            <person name="Vaughan L."/>
            <person name="Greub G."/>
        </authorList>
    </citation>
    <scope>NUCLEOTIDE SEQUENCE [LARGE SCALE GENOMIC DNA]</scope>
    <source>
        <strain evidence="3">ATCC VR-1470 / WSU 86-1044</strain>
    </source>
</reference>
<name>D6YTP0_WADCW</name>
<feature type="transmembrane region" description="Helical" evidence="1">
    <location>
        <begin position="123"/>
        <end position="141"/>
    </location>
</feature>
<dbReference type="EMBL" id="CP001928">
    <property type="protein sequence ID" value="ADI37501.1"/>
    <property type="molecule type" value="Genomic_DNA"/>
</dbReference>
<evidence type="ECO:0000256" key="1">
    <source>
        <dbReference type="SAM" id="Phobius"/>
    </source>
</evidence>
<proteinExistence type="predicted"/>
<dbReference type="AlphaFoldDB" id="D6YTP0"/>
<keyword evidence="1" id="KW-0812">Transmembrane</keyword>
<gene>
    <name evidence="2" type="ordered locus">wcw_0126</name>
</gene>
<keyword evidence="1" id="KW-0472">Membrane</keyword>
<dbReference type="eggNOG" id="ENOG502ZJEW">
    <property type="taxonomic scope" value="Bacteria"/>
</dbReference>
<dbReference type="Proteomes" id="UP000001505">
    <property type="component" value="Chromosome"/>
</dbReference>
<dbReference type="HOGENOM" id="CLU_1786134_0_0_0"/>
<organism evidence="2 3">
    <name type="scientific">Waddlia chondrophila (strain ATCC VR-1470 / WSU 86-1044)</name>
    <dbReference type="NCBI Taxonomy" id="716544"/>
    <lineage>
        <taxon>Bacteria</taxon>
        <taxon>Pseudomonadati</taxon>
        <taxon>Chlamydiota</taxon>
        <taxon>Chlamydiia</taxon>
        <taxon>Parachlamydiales</taxon>
        <taxon>Waddliaceae</taxon>
        <taxon>Waddlia</taxon>
    </lineage>
</organism>
<keyword evidence="3" id="KW-1185">Reference proteome</keyword>
<evidence type="ECO:0000313" key="3">
    <source>
        <dbReference type="Proteomes" id="UP000001505"/>
    </source>
</evidence>
<dbReference type="KEGG" id="wch:wcw_0126"/>
<accession>D6YTP0</accession>
<evidence type="ECO:0000313" key="2">
    <source>
        <dbReference type="EMBL" id="ADI37501.1"/>
    </source>
</evidence>